<name>A0ACB8UUX6_9EURO</name>
<dbReference type="EMBL" id="JALBCA010000059">
    <property type="protein sequence ID" value="KAI2385389.1"/>
    <property type="molecule type" value="Genomic_DNA"/>
</dbReference>
<evidence type="ECO:0000313" key="1">
    <source>
        <dbReference type="EMBL" id="KAI2385389.1"/>
    </source>
</evidence>
<organism evidence="1">
    <name type="scientific">Ophidiomyces ophidiicola</name>
    <dbReference type="NCBI Taxonomy" id="1387563"/>
    <lineage>
        <taxon>Eukaryota</taxon>
        <taxon>Fungi</taxon>
        <taxon>Dikarya</taxon>
        <taxon>Ascomycota</taxon>
        <taxon>Pezizomycotina</taxon>
        <taxon>Eurotiomycetes</taxon>
        <taxon>Eurotiomycetidae</taxon>
        <taxon>Onygenales</taxon>
        <taxon>Onygenaceae</taxon>
        <taxon>Ophidiomyces</taxon>
    </lineage>
</organism>
<sequence length="573" mass="64496">MSDSSVSFKPDEDGTESEFDAGSFENPSFQGALGNYSPPLKTFHYSTVHPRCNAYSARKDRPQLRYSAVRAAATLPIDEYSTLFEESLKDTISGSASENTSKLSSQYGAVRWTDKEETAFFAALAKNGRDGVPAIAASIGTKSQMEVRHYLDLLQHNLELHHLTDRNVKPVELSDIPAAYEISDECCLALEHISNALCLREEQTSNMVGRKKYGDSWLVNRETAALVERALDLEEPSTSDRLSSPEPLPEVGFKPGSPSRCELQSKHETMASKHQSLFATAKLLNICNWVQLSERVFMNSGEKRVENNWQHICFQDETPALTCDAMSDFYALAISITRRLIQASIFFALSRIRAVQRTHVIPESLVKVEDVFAALTVLKMEQSSKEFWIGAPRRNALDIKRKKTNKTAPLDYDTVEALLSKKIDITFKDIQTIGSSSIPSTSVSPVMLEDSEHDTDPDELSTNESVEESLLEPEEMCANALDIQANRTEESNLWQRIHKTIPGRFDIDVKAEFEDSNAQRMPSKKRKGRDELADWRDHTLYQAEWETFGLDTVTLNQRMRENSDAKRPKPNPA</sequence>
<gene>
    <name evidence="1" type="ORF">LOY88_004124</name>
</gene>
<reference evidence="1" key="1">
    <citation type="journal article" date="2022" name="bioRxiv">
        <title>Population genetic analysis of Ophidiomyces ophidiicola, the causative agent of snake fungal disease, indicates recent introductions to the USA.</title>
        <authorList>
            <person name="Ladner J.T."/>
            <person name="Palmer J.M."/>
            <person name="Ettinger C.L."/>
            <person name="Stajich J.E."/>
            <person name="Farrell T.M."/>
            <person name="Glorioso B.M."/>
            <person name="Lawson B."/>
            <person name="Price S.J."/>
            <person name="Stengle A.G."/>
            <person name="Grear D.A."/>
            <person name="Lorch J.M."/>
        </authorList>
    </citation>
    <scope>NUCLEOTIDE SEQUENCE</scope>
    <source>
        <strain evidence="1">NWHC 24266-5</strain>
    </source>
</reference>
<protein>
    <submittedName>
        <fullName evidence="1">Uncharacterized protein</fullName>
    </submittedName>
</protein>
<accession>A0ACB8UUX6</accession>
<proteinExistence type="predicted"/>
<comment type="caution">
    <text evidence="1">The sequence shown here is derived from an EMBL/GenBank/DDBJ whole genome shotgun (WGS) entry which is preliminary data.</text>
</comment>